<protein>
    <submittedName>
        <fullName evidence="1">Uncharacterized protein</fullName>
    </submittedName>
</protein>
<dbReference type="AlphaFoldDB" id="A0A2N7VH57"/>
<gene>
    <name evidence="1" type="ORF">C0Z18_23270</name>
</gene>
<evidence type="ECO:0000313" key="1">
    <source>
        <dbReference type="EMBL" id="PMS16487.1"/>
    </source>
</evidence>
<accession>A0A2N7VH57</accession>
<dbReference type="Proteomes" id="UP000235616">
    <property type="component" value="Unassembled WGS sequence"/>
</dbReference>
<keyword evidence="2" id="KW-1185">Reference proteome</keyword>
<proteinExistence type="predicted"/>
<reference evidence="1 2" key="1">
    <citation type="submission" date="2018-01" db="EMBL/GenBank/DDBJ databases">
        <title>Whole genome analyses suggest that Burkholderia sensu lato contains two further novel genera in the rhizoxinica-symbiotica group Mycetohabitans gen. nov., and Trinickia gen. nov.: implications for the evolution of diazotrophy and nodulation in the Burkholderiaceae.</title>
        <authorList>
            <person name="Estrada-de los Santos P."/>
            <person name="Palmer M."/>
            <person name="Chavez-Ramirez B."/>
            <person name="Beukes C."/>
            <person name="Steenkamp E.T."/>
            <person name="Hirsch A.M."/>
            <person name="Manyaka P."/>
            <person name="Maluk M."/>
            <person name="Lafos M."/>
            <person name="Crook M."/>
            <person name="Gross E."/>
            <person name="Simon M.F."/>
            <person name="Bueno dos Reis Junior F."/>
            <person name="Poole P.S."/>
            <person name="Venter S.N."/>
            <person name="James E.K."/>
        </authorList>
    </citation>
    <scope>NUCLEOTIDE SEQUENCE [LARGE SCALE GENOMIC DNA]</scope>
    <source>
        <strain evidence="1 2">GIMN1.004</strain>
    </source>
</reference>
<dbReference type="EMBL" id="PNYA01000024">
    <property type="protein sequence ID" value="PMS16487.1"/>
    <property type="molecule type" value="Genomic_DNA"/>
</dbReference>
<sequence>MNGRNVAVAYEASHEPRTSEFGAGGDGFLRRCPFKEGSGIELPGNEAWTRAMKTSVRTVESEEAAILRRRGIAPARPCGAIEVGRR</sequence>
<name>A0A2N7VH57_9BURK</name>
<evidence type="ECO:0000313" key="2">
    <source>
        <dbReference type="Proteomes" id="UP000235616"/>
    </source>
</evidence>
<organism evidence="1 2">
    <name type="scientific">Trinickia dabaoshanensis</name>
    <dbReference type="NCBI Taxonomy" id="564714"/>
    <lineage>
        <taxon>Bacteria</taxon>
        <taxon>Pseudomonadati</taxon>
        <taxon>Pseudomonadota</taxon>
        <taxon>Betaproteobacteria</taxon>
        <taxon>Burkholderiales</taxon>
        <taxon>Burkholderiaceae</taxon>
        <taxon>Trinickia</taxon>
    </lineage>
</organism>
<comment type="caution">
    <text evidence="1">The sequence shown here is derived from an EMBL/GenBank/DDBJ whole genome shotgun (WGS) entry which is preliminary data.</text>
</comment>